<dbReference type="Proteomes" id="UP000429523">
    <property type="component" value="Unassembled WGS sequence"/>
</dbReference>
<accession>A0A6A3FUX8</accession>
<dbReference type="GO" id="GO:0031218">
    <property type="term" value="F:arabinogalactan endo-1,4-beta-galactosidase activity"/>
    <property type="evidence" value="ECO:0007669"/>
    <property type="project" value="UniProtKB-EC"/>
</dbReference>
<evidence type="ECO:0000313" key="15">
    <source>
        <dbReference type="EMBL" id="KAE9357677.1"/>
    </source>
</evidence>
<dbReference type="EC" id="3.2.1.89" evidence="3"/>
<reference evidence="16 17" key="1">
    <citation type="submission" date="2018-08" db="EMBL/GenBank/DDBJ databases">
        <title>Genomic investigation of the strawberry pathogen Phytophthora fragariae indicates pathogenicity is determined by transcriptional variation in three key races.</title>
        <authorList>
            <person name="Adams T.M."/>
            <person name="Armitage A.D."/>
            <person name="Sobczyk M.K."/>
            <person name="Bates H.J."/>
            <person name="Dunwell J.M."/>
            <person name="Nellist C.F."/>
            <person name="Harrison R.J."/>
        </authorList>
    </citation>
    <scope>NUCLEOTIDE SEQUENCE [LARGE SCALE GENOMIC DNA]</scope>
    <source>
        <strain evidence="14 18">A4</strain>
        <strain evidence="13 19">BC-1</strain>
        <strain evidence="12 17">NOV-27</strain>
        <strain evidence="11 20">NOV-5</strain>
        <strain evidence="10 21">NOV-71</strain>
        <strain evidence="15 23">NOV-77</strain>
        <strain evidence="8 16">NOV-9</strain>
        <strain evidence="9 22">SCRP245</strain>
    </source>
</reference>
<dbReference type="GO" id="GO:0015926">
    <property type="term" value="F:glucosidase activity"/>
    <property type="evidence" value="ECO:0007669"/>
    <property type="project" value="InterPro"/>
</dbReference>
<dbReference type="Proteomes" id="UP000440732">
    <property type="component" value="Unassembled WGS sequence"/>
</dbReference>
<dbReference type="OrthoDB" id="110914at2759"/>
<dbReference type="EMBL" id="QXFZ01000046">
    <property type="protein sequence ID" value="KAE9137371.1"/>
    <property type="molecule type" value="Genomic_DNA"/>
</dbReference>
<dbReference type="EMBL" id="QXGD01000123">
    <property type="protein sequence ID" value="KAE9251905.1"/>
    <property type="molecule type" value="Genomic_DNA"/>
</dbReference>
<dbReference type="Proteomes" id="UP000437068">
    <property type="component" value="Unassembled WGS sequence"/>
</dbReference>
<dbReference type="Gene3D" id="3.20.20.80">
    <property type="entry name" value="Glycosidases"/>
    <property type="match status" value="1"/>
</dbReference>
<dbReference type="EMBL" id="QXFW01000082">
    <property type="protein sequence ID" value="KAE9026162.1"/>
    <property type="molecule type" value="Genomic_DNA"/>
</dbReference>
<dbReference type="EMBL" id="QXGB01000106">
    <property type="protein sequence ID" value="KAE9230220.1"/>
    <property type="molecule type" value="Genomic_DNA"/>
</dbReference>
<keyword evidence="4" id="KW-0378">Hydrolase</keyword>
<dbReference type="SUPFAM" id="SSF51445">
    <property type="entry name" value="(Trans)glycosidases"/>
    <property type="match status" value="1"/>
</dbReference>
<evidence type="ECO:0000256" key="3">
    <source>
        <dbReference type="ARBA" id="ARBA00012556"/>
    </source>
</evidence>
<evidence type="ECO:0000256" key="6">
    <source>
        <dbReference type="SAM" id="MobiDB-lite"/>
    </source>
</evidence>
<feature type="region of interest" description="Disordered" evidence="6">
    <location>
        <begin position="354"/>
        <end position="511"/>
    </location>
</feature>
<dbReference type="EMBL" id="QXGA01000084">
    <property type="protein sequence ID" value="KAE9153013.1"/>
    <property type="molecule type" value="Genomic_DNA"/>
</dbReference>
<comment type="caution">
    <text evidence="8">The sequence shown here is derived from an EMBL/GenBank/DDBJ whole genome shotgun (WGS) entry which is preliminary data.</text>
</comment>
<evidence type="ECO:0000256" key="7">
    <source>
        <dbReference type="SAM" id="SignalP"/>
    </source>
</evidence>
<comment type="similarity">
    <text evidence="2">Belongs to the glycosyl hydrolase 53 family.</text>
</comment>
<dbReference type="Proteomes" id="UP000486351">
    <property type="component" value="Unassembled WGS sequence"/>
</dbReference>
<gene>
    <name evidence="14" type="ORF">PF001_g2910</name>
    <name evidence="13" type="ORF">PF002_g4083</name>
    <name evidence="12" type="ORF">PF005_g3562</name>
    <name evidence="11" type="ORF">PF006_g2816</name>
    <name evidence="10" type="ORF">PF007_g1822</name>
    <name evidence="15" type="ORF">PF008_g3049</name>
    <name evidence="8" type="ORF">PF009_g2215</name>
    <name evidence="9" type="ORF">PF011_g2693</name>
</gene>
<dbReference type="EMBL" id="QXGE01000087">
    <property type="protein sequence ID" value="KAE9325496.1"/>
    <property type="molecule type" value="Genomic_DNA"/>
</dbReference>
<evidence type="ECO:0000313" key="17">
    <source>
        <dbReference type="Proteomes" id="UP000433483"/>
    </source>
</evidence>
<proteinExistence type="inferred from homology"/>
<feature type="compositionally biased region" description="Low complexity" evidence="6">
    <location>
        <begin position="354"/>
        <end position="397"/>
    </location>
</feature>
<evidence type="ECO:0000313" key="19">
    <source>
        <dbReference type="Proteomes" id="UP000440367"/>
    </source>
</evidence>
<evidence type="ECO:0000313" key="10">
    <source>
        <dbReference type="EMBL" id="KAE9137371.1"/>
    </source>
</evidence>
<dbReference type="Pfam" id="PF07745">
    <property type="entry name" value="Glyco_hydro_53"/>
    <property type="match status" value="1"/>
</dbReference>
<dbReference type="Proteomes" id="UP000441208">
    <property type="component" value="Unassembled WGS sequence"/>
</dbReference>
<evidence type="ECO:0000313" key="13">
    <source>
        <dbReference type="EMBL" id="KAE9251905.1"/>
    </source>
</evidence>
<name>A0A6A3FUX8_9STRA</name>
<dbReference type="PANTHER" id="PTHR34983">
    <property type="entry name" value="ARABINOGALACTAN ENDO-BETA-1,4-GALACTANASE A"/>
    <property type="match status" value="1"/>
</dbReference>
<sequence>MRSLLCAAALLVVGAQALTKGHDLSSTAVMENEQGTVWYNTAGKQAAIEDILGAGGMDSVRLRIWTGDEYALNYTLPLAQRFSKAGYKIFLDMHFSDTWAQPSDQQMPTAWDASSVETLAAACREHVSSTLKAFTKGGVELDILSIGNEITNGFLYPTGKIGKSFGSFAKLWKAAREGVSDAVAAGTKQPKVMVHLDNGWDSEVVSWFFKGLFAEGVTTDDVDVLGFSFYPYYNVKATLKALTESLTLMANTYKKPIYVAETDWPTSCTTVTLSEKFAVSARGQREWVMAIMDVLEGLPNGLGAGIFYWEPGYITMPGLGSACGCNLLFDVNWESQSDTYAKALSSVYMFAEENSGQGSNTQQSQNTPAPQAQTGSSATSTSTPTPTPQTQTQTDSSQQKEIDFSQLEQSSSGSSQQSGGSSTQQSSGSPTQQTAVQQRTPTPQTRTTSAPKLTRTPQTQTPTDSSQQKEIDFSQLEQSSSGSNQQSGGSSTQQTAESSVQQTDDSVVQQQ</sequence>
<dbReference type="AlphaFoldDB" id="A0A6A3FUX8"/>
<keyword evidence="7" id="KW-0732">Signal</keyword>
<evidence type="ECO:0000256" key="4">
    <source>
        <dbReference type="ARBA" id="ARBA00022801"/>
    </source>
</evidence>
<evidence type="ECO:0000256" key="1">
    <source>
        <dbReference type="ARBA" id="ARBA00001695"/>
    </source>
</evidence>
<keyword evidence="5" id="KW-0326">Glycosidase</keyword>
<evidence type="ECO:0000256" key="2">
    <source>
        <dbReference type="ARBA" id="ARBA00010687"/>
    </source>
</evidence>
<dbReference type="Proteomes" id="UP000440367">
    <property type="component" value="Unassembled WGS sequence"/>
</dbReference>
<keyword evidence="17" id="KW-1185">Reference proteome</keyword>
<evidence type="ECO:0000313" key="22">
    <source>
        <dbReference type="Proteomes" id="UP000460718"/>
    </source>
</evidence>
<feature type="compositionally biased region" description="Low complexity" evidence="6">
    <location>
        <begin position="473"/>
        <end position="511"/>
    </location>
</feature>
<evidence type="ECO:0000313" key="21">
    <source>
        <dbReference type="Proteomes" id="UP000441208"/>
    </source>
</evidence>
<feature type="signal peptide" evidence="7">
    <location>
        <begin position="1"/>
        <end position="17"/>
    </location>
</feature>
<dbReference type="InterPro" id="IPR017853">
    <property type="entry name" value="GH"/>
</dbReference>
<evidence type="ECO:0000313" key="18">
    <source>
        <dbReference type="Proteomes" id="UP000437068"/>
    </source>
</evidence>
<evidence type="ECO:0000313" key="11">
    <source>
        <dbReference type="EMBL" id="KAE9153013.1"/>
    </source>
</evidence>
<protein>
    <recommendedName>
        <fullName evidence="3">arabinogalactan endo-beta-1,4-galactanase</fullName>
        <ecNumber evidence="3">3.2.1.89</ecNumber>
    </recommendedName>
</protein>
<dbReference type="Proteomes" id="UP000460718">
    <property type="component" value="Unassembled WGS sequence"/>
</dbReference>
<evidence type="ECO:0000313" key="8">
    <source>
        <dbReference type="EMBL" id="KAE8948216.1"/>
    </source>
</evidence>
<comment type="catalytic activity">
    <reaction evidence="1">
        <text>The enzyme specifically hydrolyzes (1-&gt;4)-beta-D-galactosidic linkages in type I arabinogalactans.</text>
        <dbReference type="EC" id="3.2.1.89"/>
    </reaction>
</comment>
<dbReference type="EMBL" id="QXFY01000089">
    <property type="protein sequence ID" value="KAE9357677.1"/>
    <property type="molecule type" value="Genomic_DNA"/>
</dbReference>
<evidence type="ECO:0000256" key="5">
    <source>
        <dbReference type="ARBA" id="ARBA00023295"/>
    </source>
</evidence>
<dbReference type="EMBL" id="QXGF01000057">
    <property type="protein sequence ID" value="KAE8948216.1"/>
    <property type="molecule type" value="Genomic_DNA"/>
</dbReference>
<evidence type="ECO:0000313" key="9">
    <source>
        <dbReference type="EMBL" id="KAE9026162.1"/>
    </source>
</evidence>
<feature type="compositionally biased region" description="Low complexity" evidence="6">
    <location>
        <begin position="456"/>
        <end position="466"/>
    </location>
</feature>
<feature type="compositionally biased region" description="Low complexity" evidence="6">
    <location>
        <begin position="409"/>
        <end position="448"/>
    </location>
</feature>
<feature type="chain" id="PRO_5033520624" description="arabinogalactan endo-beta-1,4-galactanase" evidence="7">
    <location>
        <begin position="18"/>
        <end position="511"/>
    </location>
</feature>
<dbReference type="GO" id="GO:0045490">
    <property type="term" value="P:pectin catabolic process"/>
    <property type="evidence" value="ECO:0007669"/>
    <property type="project" value="TreeGrafter"/>
</dbReference>
<dbReference type="InterPro" id="IPR011683">
    <property type="entry name" value="Glyco_hydro_53"/>
</dbReference>
<dbReference type="PANTHER" id="PTHR34983:SF1">
    <property type="entry name" value="ARABINOGALACTAN ENDO-BETA-1,4-GALACTANASE A"/>
    <property type="match status" value="1"/>
</dbReference>
<evidence type="ECO:0000313" key="12">
    <source>
        <dbReference type="EMBL" id="KAE9230220.1"/>
    </source>
</evidence>
<organism evidence="8 16">
    <name type="scientific">Phytophthora fragariae</name>
    <dbReference type="NCBI Taxonomy" id="53985"/>
    <lineage>
        <taxon>Eukaryota</taxon>
        <taxon>Sar</taxon>
        <taxon>Stramenopiles</taxon>
        <taxon>Oomycota</taxon>
        <taxon>Peronosporomycetes</taxon>
        <taxon>Peronosporales</taxon>
        <taxon>Peronosporaceae</taxon>
        <taxon>Phytophthora</taxon>
    </lineage>
</organism>
<dbReference type="Proteomes" id="UP000433483">
    <property type="component" value="Unassembled WGS sequence"/>
</dbReference>
<evidence type="ECO:0000313" key="16">
    <source>
        <dbReference type="Proteomes" id="UP000429523"/>
    </source>
</evidence>
<evidence type="ECO:0000313" key="23">
    <source>
        <dbReference type="Proteomes" id="UP000486351"/>
    </source>
</evidence>
<evidence type="ECO:0000313" key="14">
    <source>
        <dbReference type="EMBL" id="KAE9325496.1"/>
    </source>
</evidence>
<evidence type="ECO:0000313" key="20">
    <source>
        <dbReference type="Proteomes" id="UP000440732"/>
    </source>
</evidence>